<accession>A0A8E2J3L0</accession>
<protein>
    <submittedName>
        <fullName evidence="2">Acyl-CoA N-acyltransferase</fullName>
    </submittedName>
</protein>
<dbReference type="Pfam" id="PF00583">
    <property type="entry name" value="Acetyltransf_1"/>
    <property type="match status" value="1"/>
</dbReference>
<reference evidence="2 3" key="1">
    <citation type="submission" date="2016-07" db="EMBL/GenBank/DDBJ databases">
        <title>Draft genome of the white-rot fungus Obba rivulosa 3A-2.</title>
        <authorList>
            <consortium name="DOE Joint Genome Institute"/>
            <person name="Miettinen O."/>
            <person name="Riley R."/>
            <person name="Acob R."/>
            <person name="Barry K."/>
            <person name="Cullen D."/>
            <person name="De Vries R."/>
            <person name="Hainaut M."/>
            <person name="Hatakka A."/>
            <person name="Henrissat B."/>
            <person name="Hilden K."/>
            <person name="Kuo R."/>
            <person name="Labutti K."/>
            <person name="Lipzen A."/>
            <person name="Makela M.R."/>
            <person name="Sandor L."/>
            <person name="Spatafora J.W."/>
            <person name="Grigoriev I.V."/>
            <person name="Hibbett D.S."/>
        </authorList>
    </citation>
    <scope>NUCLEOTIDE SEQUENCE [LARGE SCALE GENOMIC DNA]</scope>
    <source>
        <strain evidence="2 3">3A-2</strain>
    </source>
</reference>
<gene>
    <name evidence="2" type="ORF">OBBRIDRAFT_817406</name>
</gene>
<dbReference type="Gene3D" id="3.40.630.30">
    <property type="match status" value="1"/>
</dbReference>
<dbReference type="OrthoDB" id="9975416at2759"/>
<dbReference type="Proteomes" id="UP000250043">
    <property type="component" value="Unassembled WGS sequence"/>
</dbReference>
<sequence length="219" mass="23436">MSSSTPTGLYIRTATAADSPALSHICLLTADAGVSAAPLHNFGELPGLIWAEPYAQLPSGFGFVLADPSQEGAPVGYVLGTADTRAFERDAGARWYPRLRETYPAEPAQGPGAAGRTEADARCVRLLHAPPRAHDAAVAFSPAHMHIDLLPACQRQGWGRRLVACVVQHLRDEHGLDALWLGLDPRNVGARAFYERLGFRPLEGAPEGTMGLKFADFKG</sequence>
<dbReference type="PANTHER" id="PTHR13170:SF16">
    <property type="entry name" value="PROTEIN O-GLCNACASE"/>
    <property type="match status" value="1"/>
</dbReference>
<evidence type="ECO:0000313" key="3">
    <source>
        <dbReference type="Proteomes" id="UP000250043"/>
    </source>
</evidence>
<proteinExistence type="predicted"/>
<keyword evidence="2" id="KW-0808">Transferase</keyword>
<name>A0A8E2J3L0_9APHY</name>
<evidence type="ECO:0000313" key="2">
    <source>
        <dbReference type="EMBL" id="OCH94052.1"/>
    </source>
</evidence>
<dbReference type="PANTHER" id="PTHR13170">
    <property type="entry name" value="O-GLCNACASE"/>
    <property type="match status" value="1"/>
</dbReference>
<feature type="domain" description="N-acetyltransferase" evidence="1">
    <location>
        <begin position="82"/>
        <end position="215"/>
    </location>
</feature>
<organism evidence="2 3">
    <name type="scientific">Obba rivulosa</name>
    <dbReference type="NCBI Taxonomy" id="1052685"/>
    <lineage>
        <taxon>Eukaryota</taxon>
        <taxon>Fungi</taxon>
        <taxon>Dikarya</taxon>
        <taxon>Basidiomycota</taxon>
        <taxon>Agaricomycotina</taxon>
        <taxon>Agaricomycetes</taxon>
        <taxon>Polyporales</taxon>
        <taxon>Gelatoporiaceae</taxon>
        <taxon>Obba</taxon>
    </lineage>
</organism>
<dbReference type="GO" id="GO:0016747">
    <property type="term" value="F:acyltransferase activity, transferring groups other than amino-acyl groups"/>
    <property type="evidence" value="ECO:0007669"/>
    <property type="project" value="InterPro"/>
</dbReference>
<dbReference type="PROSITE" id="PS51186">
    <property type="entry name" value="GNAT"/>
    <property type="match status" value="1"/>
</dbReference>
<dbReference type="InterPro" id="IPR000182">
    <property type="entry name" value="GNAT_dom"/>
</dbReference>
<keyword evidence="2" id="KW-0012">Acyltransferase</keyword>
<dbReference type="InterPro" id="IPR051822">
    <property type="entry name" value="Glycosyl_Hydrolase_84"/>
</dbReference>
<dbReference type="SUPFAM" id="SSF55729">
    <property type="entry name" value="Acyl-CoA N-acyltransferases (Nat)"/>
    <property type="match status" value="1"/>
</dbReference>
<dbReference type="AlphaFoldDB" id="A0A8E2J3L0"/>
<dbReference type="EMBL" id="KV722347">
    <property type="protein sequence ID" value="OCH94052.1"/>
    <property type="molecule type" value="Genomic_DNA"/>
</dbReference>
<dbReference type="InterPro" id="IPR016181">
    <property type="entry name" value="Acyl_CoA_acyltransferase"/>
</dbReference>
<keyword evidence="3" id="KW-1185">Reference proteome</keyword>
<evidence type="ECO:0000259" key="1">
    <source>
        <dbReference type="PROSITE" id="PS51186"/>
    </source>
</evidence>